<reference evidence="1" key="1">
    <citation type="submission" date="2017-07" db="EMBL/GenBank/DDBJ databases">
        <title>Taro Niue Genome Assembly and Annotation.</title>
        <authorList>
            <person name="Atibalentja N."/>
            <person name="Keating K."/>
            <person name="Fields C.J."/>
        </authorList>
    </citation>
    <scope>NUCLEOTIDE SEQUENCE</scope>
    <source>
        <strain evidence="1">Niue_2</strain>
        <tissue evidence="1">Leaf</tissue>
    </source>
</reference>
<protein>
    <submittedName>
        <fullName evidence="1">Uncharacterized protein</fullName>
    </submittedName>
</protein>
<proteinExistence type="predicted"/>
<keyword evidence="2" id="KW-1185">Reference proteome</keyword>
<comment type="caution">
    <text evidence="1">The sequence shown here is derived from an EMBL/GenBank/DDBJ whole genome shotgun (WGS) entry which is preliminary data.</text>
</comment>
<dbReference type="Proteomes" id="UP000652761">
    <property type="component" value="Unassembled WGS sequence"/>
</dbReference>
<name>A0A843W4E6_COLES</name>
<accession>A0A843W4E6</accession>
<evidence type="ECO:0000313" key="1">
    <source>
        <dbReference type="EMBL" id="MQM04732.1"/>
    </source>
</evidence>
<organism evidence="1 2">
    <name type="scientific">Colocasia esculenta</name>
    <name type="common">Wild taro</name>
    <name type="synonym">Arum esculentum</name>
    <dbReference type="NCBI Taxonomy" id="4460"/>
    <lineage>
        <taxon>Eukaryota</taxon>
        <taxon>Viridiplantae</taxon>
        <taxon>Streptophyta</taxon>
        <taxon>Embryophyta</taxon>
        <taxon>Tracheophyta</taxon>
        <taxon>Spermatophyta</taxon>
        <taxon>Magnoliopsida</taxon>
        <taxon>Liliopsida</taxon>
        <taxon>Araceae</taxon>
        <taxon>Aroideae</taxon>
        <taxon>Colocasieae</taxon>
        <taxon>Colocasia</taxon>
    </lineage>
</organism>
<gene>
    <name evidence="1" type="ORF">Taro_037536</name>
</gene>
<sequence>MRVATGSTEIATGLRLEELGEELERSFLSTNSPPLVLSSWSRNLLARGAEAGARLASRACGLRVPLLAASGGGLVAVVTRASGGSRFRVLSVPWSHSWVPARDGIGVCSFLTWRCVWGPGWFCLWALDLVEFLLLWPVRDCVGGRRVKVGNATRRPIAFWGPEAKSLCWFPPFPLSLLSLFPPFFEVERSSSRPSLVLELGGAGGGSWWSGGAARSEEEAAEVS</sequence>
<dbReference type="AlphaFoldDB" id="A0A843W4E6"/>
<evidence type="ECO:0000313" key="2">
    <source>
        <dbReference type="Proteomes" id="UP000652761"/>
    </source>
</evidence>
<dbReference type="EMBL" id="NMUH01003273">
    <property type="protein sequence ID" value="MQM04732.1"/>
    <property type="molecule type" value="Genomic_DNA"/>
</dbReference>